<keyword evidence="1" id="KW-0175">Coiled coil</keyword>
<dbReference type="Pfam" id="PF19191">
    <property type="entry name" value="HEF_HK"/>
    <property type="match status" value="1"/>
</dbReference>
<protein>
    <submittedName>
        <fullName evidence="3">ATP-binding protein</fullName>
    </submittedName>
</protein>
<comment type="caution">
    <text evidence="3">The sequence shown here is derived from an EMBL/GenBank/DDBJ whole genome shotgun (WGS) entry which is preliminary data.</text>
</comment>
<accession>A0A4Q7ELK6</accession>
<feature type="coiled-coil region" evidence="1">
    <location>
        <begin position="480"/>
        <end position="517"/>
    </location>
</feature>
<dbReference type="RefSeq" id="WP_130243994.1">
    <property type="nucleotide sequence ID" value="NZ_PPUZ01000004.1"/>
</dbReference>
<reference evidence="3 4" key="1">
    <citation type="submission" date="2018-01" db="EMBL/GenBank/DDBJ databases">
        <title>Co-occurrence of chitin degradation, pigmentation and bioactivity in marine Pseudoalteromonas.</title>
        <authorList>
            <person name="Paulsen S."/>
            <person name="Gram L."/>
            <person name="Machado H."/>
        </authorList>
    </citation>
    <scope>NUCLEOTIDE SEQUENCE [LARGE SCALE GENOMIC DNA]</scope>
    <source>
        <strain evidence="3 4">S1946</strain>
    </source>
</reference>
<dbReference type="Proteomes" id="UP000292345">
    <property type="component" value="Unassembled WGS sequence"/>
</dbReference>
<dbReference type="AlphaFoldDB" id="A0A4Q7ELK6"/>
<dbReference type="SUPFAM" id="SSF55874">
    <property type="entry name" value="ATPase domain of HSP90 chaperone/DNA topoisomerase II/histidine kinase"/>
    <property type="match status" value="2"/>
</dbReference>
<dbReference type="InterPro" id="IPR043836">
    <property type="entry name" value="DHp"/>
</dbReference>
<evidence type="ECO:0000313" key="3">
    <source>
        <dbReference type="EMBL" id="RZM84937.1"/>
    </source>
</evidence>
<dbReference type="PROSITE" id="PS50109">
    <property type="entry name" value="HIS_KIN"/>
    <property type="match status" value="1"/>
</dbReference>
<dbReference type="InterPro" id="IPR005467">
    <property type="entry name" value="His_kinase_dom"/>
</dbReference>
<feature type="domain" description="Histidine kinase" evidence="2">
    <location>
        <begin position="783"/>
        <end position="990"/>
    </location>
</feature>
<dbReference type="GO" id="GO:0005524">
    <property type="term" value="F:ATP binding"/>
    <property type="evidence" value="ECO:0007669"/>
    <property type="project" value="UniProtKB-KW"/>
</dbReference>
<proteinExistence type="predicted"/>
<gene>
    <name evidence="3" type="ORF">C3B51_02080</name>
</gene>
<keyword evidence="3" id="KW-0547">Nucleotide-binding</keyword>
<sequence>MANFKTRARALDLLGRQQIAGIPTAINELLKNAHDAYADNVDIDYFRIDDLFVLRDDGVGMSKEDFETRWLTLGTESKVIHRKSSPPPTDPSKPKRVAMGEKGIGRLAIASIGKQVLIVTKAKNQGVITAALINWQIFELPGLNLEDIVIPIRTLSELPNKSTIDSMKEELIGSLDKLLAQDDITDAEYNNIASTVKAFKAEPSDLHHKLNRSNNLTGHQSSGTYFFVSPVDETLKFDLDGSSTGKEATKIEKMLMGFHNTMTPEHPKPILDIVFRDYRANDGTYVDVIDKEQFFTVDDFEVADHHFKGHFDEFGQFKGTIKVYQEKTYEHIVNWTGNNFNKTSCGPFEINLAYVQGKKNQTILNNEDFARIIAKADKFGGLYVYKDNIRILPYGNSDVDYLDVEKRRSKHAGSAFFSYRRMFGVINLKQEDNFKLKEKAGREGFIEDKAYRQFRNILMNFLTQLATDFFREDINASPKAEVWANKRAEIEASHKALEKQNKRARAKKERFEKALNKFFSDNQAGLIEQEVGTIFTEAAQGFNTIYSIKDHDLASQKIIDTESETRQKLNDYRKSIIVPTPRGFLVRGELKSDYEAYLSEFDLLEENLFSKTIKKIDELVDETVKKLQISISKRKRLEKAVDFISQEAKAINALKKNTATESANEITKRVKELTTELMVDLDDQIRQVKDRFKTISIDNEADIDLVAKRKELSDEITSVSERNTNILDTIIRQLEGIYWEKDEDNNYITNEQITSALGEELEELKEKIHADVELSQLGLAVSIIHHEFNSTVRSVRSSLKDLKAWSDVNQDLEGVYKNIKINFEHLDGYLNLFTPLNRRLSRKSENIKLLEIKAFLKDLFGSRFARHEIAFNHTNGFAKGSINGYRSSFYPVFVNLIDNAIHWLNESGISNKTIRLHAEEDGSVYVSNNGLEIPQQDKNKIFQLGFSRKENGRGMGLHISNEVLETAGYKLLLVEPRKNATVTFKIAKMD</sequence>
<dbReference type="EMBL" id="PPUZ01000004">
    <property type="protein sequence ID" value="RZM84937.1"/>
    <property type="molecule type" value="Genomic_DNA"/>
</dbReference>
<evidence type="ECO:0000259" key="2">
    <source>
        <dbReference type="PROSITE" id="PS50109"/>
    </source>
</evidence>
<organism evidence="3 4">
    <name type="scientific">Pseudoalteromonas rubra</name>
    <dbReference type="NCBI Taxonomy" id="43658"/>
    <lineage>
        <taxon>Bacteria</taxon>
        <taxon>Pseudomonadati</taxon>
        <taxon>Pseudomonadota</taxon>
        <taxon>Gammaproteobacteria</taxon>
        <taxon>Alteromonadales</taxon>
        <taxon>Pseudoalteromonadaceae</taxon>
        <taxon>Pseudoalteromonas</taxon>
    </lineage>
</organism>
<name>A0A4Q7ELK6_9GAMM</name>
<evidence type="ECO:0000313" key="4">
    <source>
        <dbReference type="Proteomes" id="UP000292345"/>
    </source>
</evidence>
<dbReference type="InterPro" id="IPR003594">
    <property type="entry name" value="HATPase_dom"/>
</dbReference>
<dbReference type="SMART" id="SM00387">
    <property type="entry name" value="HATPase_c"/>
    <property type="match status" value="1"/>
</dbReference>
<keyword evidence="3" id="KW-0067">ATP-binding</keyword>
<dbReference type="InterPro" id="IPR036890">
    <property type="entry name" value="HATPase_C_sf"/>
</dbReference>
<dbReference type="Gene3D" id="3.30.565.10">
    <property type="entry name" value="Histidine kinase-like ATPase, C-terminal domain"/>
    <property type="match status" value="2"/>
</dbReference>
<dbReference type="Pfam" id="PF02518">
    <property type="entry name" value="HATPase_c"/>
    <property type="match status" value="1"/>
</dbReference>
<dbReference type="PANTHER" id="PTHR43065">
    <property type="entry name" value="SENSOR HISTIDINE KINASE"/>
    <property type="match status" value="1"/>
</dbReference>
<dbReference type="Pfam" id="PF13589">
    <property type="entry name" value="HATPase_c_3"/>
    <property type="match status" value="1"/>
</dbReference>
<evidence type="ECO:0000256" key="1">
    <source>
        <dbReference type="SAM" id="Coils"/>
    </source>
</evidence>
<dbReference type="CDD" id="cd00075">
    <property type="entry name" value="HATPase"/>
    <property type="match status" value="1"/>
</dbReference>